<dbReference type="InterPro" id="IPR051644">
    <property type="entry name" value="TRAMP_AT-DNA-binding"/>
</dbReference>
<keyword evidence="2" id="KW-0479">Metal-binding</keyword>
<feature type="compositionally biased region" description="Acidic residues" evidence="8">
    <location>
        <begin position="118"/>
        <end position="130"/>
    </location>
</feature>
<organism evidence="10 11">
    <name type="scientific">Basidiobolus ranarum</name>
    <dbReference type="NCBI Taxonomy" id="34480"/>
    <lineage>
        <taxon>Eukaryota</taxon>
        <taxon>Fungi</taxon>
        <taxon>Fungi incertae sedis</taxon>
        <taxon>Zoopagomycota</taxon>
        <taxon>Entomophthoromycotina</taxon>
        <taxon>Basidiobolomycetes</taxon>
        <taxon>Basidiobolales</taxon>
        <taxon>Basidiobolaceae</taxon>
        <taxon>Basidiobolus</taxon>
    </lineage>
</organism>
<evidence type="ECO:0000256" key="6">
    <source>
        <dbReference type="ARBA" id="ARBA00023242"/>
    </source>
</evidence>
<evidence type="ECO:0000256" key="3">
    <source>
        <dbReference type="ARBA" id="ARBA00022737"/>
    </source>
</evidence>
<comment type="caution">
    <text evidence="10">The sequence shown here is derived from an EMBL/GenBank/DDBJ whole genome shotgun (WGS) entry which is preliminary data.</text>
</comment>
<feature type="domain" description="CCHC-type" evidence="9">
    <location>
        <begin position="229"/>
        <end position="242"/>
    </location>
</feature>
<feature type="compositionally biased region" description="Basic and acidic residues" evidence="8">
    <location>
        <begin position="367"/>
        <end position="435"/>
    </location>
</feature>
<keyword evidence="6" id="KW-0539">Nucleus</keyword>
<reference evidence="10 11" key="1">
    <citation type="submission" date="2023-04" db="EMBL/GenBank/DDBJ databases">
        <title>Genome of Basidiobolus ranarum AG-B5.</title>
        <authorList>
            <person name="Stajich J.E."/>
            <person name="Carter-House D."/>
            <person name="Gryganskyi A."/>
        </authorList>
    </citation>
    <scope>NUCLEOTIDE SEQUENCE [LARGE SCALE GENOMIC DNA]</scope>
    <source>
        <strain evidence="10 11">AG-B5</strain>
    </source>
</reference>
<evidence type="ECO:0000256" key="5">
    <source>
        <dbReference type="ARBA" id="ARBA00022833"/>
    </source>
</evidence>
<evidence type="ECO:0000259" key="9">
    <source>
        <dbReference type="PROSITE" id="PS50158"/>
    </source>
</evidence>
<sequence>MYEEYDYDAHRQYEDDMYQSDHTDASGEKVDSDIEDTLLSHVYYTPKSQKTTPAKSVVSEEFDATPSKASKFSQVISSDENDSDNEHHNVSHSDEESDTKYTLSKKNKNTEVMTNDDSSTDSDSSLDWEEEASKDNIKEKIAMDEHDSVEPDTEKNEKTPNKMSNSNIQLTEPLLITQVITPNKKWSPEPQSESAKVSDDEYEYLEDADIKGKNRYFMEPDSGKKGQVCYICKEPGHLARDCTVLKCFICGEEGHTSRDCLFTSEICHNCNKRGHRARDCPEPRSFGVKECRRCESRNHHSEECPLIWRQYVIAKPNPAKIKPDRMFCYNCGDYGHLGNKCSKSNMDQSSGSGAFNNSHQNSRNSRGRPEEDRRPAKRYRADFHDDHRHKYDDRDRHRSYGRESSYRRDRHYDNGHRRESSYTPRDKYRSRDSDYRQSPSYKKSSPSYRHDKKRRR</sequence>
<feature type="compositionally biased region" description="Polar residues" evidence="8">
    <location>
        <begin position="67"/>
        <end position="78"/>
    </location>
</feature>
<feature type="domain" description="CCHC-type" evidence="9">
    <location>
        <begin position="328"/>
        <end position="343"/>
    </location>
</feature>
<keyword evidence="4 7" id="KW-0863">Zinc-finger</keyword>
<proteinExistence type="predicted"/>
<feature type="compositionally biased region" description="Low complexity" evidence="8">
    <location>
        <begin position="436"/>
        <end position="447"/>
    </location>
</feature>
<feature type="compositionally biased region" description="Polar residues" evidence="8">
    <location>
        <begin position="161"/>
        <end position="170"/>
    </location>
</feature>
<accession>A0ABR2WYK7</accession>
<keyword evidence="3" id="KW-0677">Repeat</keyword>
<dbReference type="EMBL" id="JASJQH010000143">
    <property type="protein sequence ID" value="KAK9766589.1"/>
    <property type="molecule type" value="Genomic_DNA"/>
</dbReference>
<dbReference type="PANTHER" id="PTHR46543">
    <property type="entry name" value="ZINC FINGER CCHC DOMAIN-CONTAINING PROTEIN 7"/>
    <property type="match status" value="1"/>
</dbReference>
<keyword evidence="11" id="KW-1185">Reference proteome</keyword>
<name>A0ABR2WYK7_9FUNG</name>
<feature type="domain" description="CCHC-type" evidence="9">
    <location>
        <begin position="246"/>
        <end position="260"/>
    </location>
</feature>
<evidence type="ECO:0000313" key="10">
    <source>
        <dbReference type="EMBL" id="KAK9766589.1"/>
    </source>
</evidence>
<dbReference type="Proteomes" id="UP001479436">
    <property type="component" value="Unassembled WGS sequence"/>
</dbReference>
<keyword evidence="5" id="KW-0862">Zinc</keyword>
<feature type="region of interest" description="Disordered" evidence="8">
    <location>
        <begin position="181"/>
        <end position="200"/>
    </location>
</feature>
<dbReference type="Pfam" id="PF00098">
    <property type="entry name" value="zf-CCHC"/>
    <property type="match status" value="4"/>
</dbReference>
<evidence type="ECO:0000313" key="11">
    <source>
        <dbReference type="Proteomes" id="UP001479436"/>
    </source>
</evidence>
<protein>
    <recommendedName>
        <fullName evidence="9">CCHC-type domain-containing protein</fullName>
    </recommendedName>
</protein>
<dbReference type="Gene3D" id="4.10.60.10">
    <property type="entry name" value="Zinc finger, CCHC-type"/>
    <property type="match status" value="3"/>
</dbReference>
<feature type="region of interest" description="Disordered" evidence="8">
    <location>
        <begin position="345"/>
        <end position="456"/>
    </location>
</feature>
<feature type="region of interest" description="Disordered" evidence="8">
    <location>
        <begin position="45"/>
        <end position="172"/>
    </location>
</feature>
<gene>
    <name evidence="10" type="ORF">K7432_004247</name>
</gene>
<feature type="compositionally biased region" description="Basic and acidic residues" evidence="8">
    <location>
        <begin position="84"/>
        <end position="94"/>
    </location>
</feature>
<evidence type="ECO:0000256" key="1">
    <source>
        <dbReference type="ARBA" id="ARBA00004123"/>
    </source>
</evidence>
<dbReference type="PROSITE" id="PS50158">
    <property type="entry name" value="ZF_CCHC"/>
    <property type="match status" value="4"/>
</dbReference>
<feature type="region of interest" description="Disordered" evidence="8">
    <location>
        <begin position="1"/>
        <end position="33"/>
    </location>
</feature>
<evidence type="ECO:0000256" key="4">
    <source>
        <dbReference type="ARBA" id="ARBA00022771"/>
    </source>
</evidence>
<evidence type="ECO:0000256" key="7">
    <source>
        <dbReference type="PROSITE-ProRule" id="PRU00047"/>
    </source>
</evidence>
<comment type="subcellular location">
    <subcellularLocation>
        <location evidence="1">Nucleus</location>
    </subcellularLocation>
</comment>
<dbReference type="InterPro" id="IPR001878">
    <property type="entry name" value="Znf_CCHC"/>
</dbReference>
<evidence type="ECO:0000256" key="2">
    <source>
        <dbReference type="ARBA" id="ARBA00022723"/>
    </source>
</evidence>
<feature type="domain" description="CCHC-type" evidence="9">
    <location>
        <begin position="267"/>
        <end position="282"/>
    </location>
</feature>
<dbReference type="InterPro" id="IPR036875">
    <property type="entry name" value="Znf_CCHC_sf"/>
</dbReference>
<evidence type="ECO:0000256" key="8">
    <source>
        <dbReference type="SAM" id="MobiDB-lite"/>
    </source>
</evidence>
<dbReference type="SMART" id="SM00343">
    <property type="entry name" value="ZnF_C2HC"/>
    <property type="match status" value="5"/>
</dbReference>
<feature type="compositionally biased region" description="Basic and acidic residues" evidence="8">
    <location>
        <begin position="7"/>
        <end position="32"/>
    </location>
</feature>
<feature type="compositionally biased region" description="Polar residues" evidence="8">
    <location>
        <begin position="345"/>
        <end position="364"/>
    </location>
</feature>
<dbReference type="SUPFAM" id="SSF57756">
    <property type="entry name" value="Retrovirus zinc finger-like domains"/>
    <property type="match status" value="2"/>
</dbReference>
<feature type="compositionally biased region" description="Basic and acidic residues" evidence="8">
    <location>
        <begin position="131"/>
        <end position="160"/>
    </location>
</feature>
<feature type="compositionally biased region" description="Polar residues" evidence="8">
    <location>
        <begin position="100"/>
        <end position="115"/>
    </location>
</feature>
<dbReference type="PANTHER" id="PTHR46543:SF1">
    <property type="entry name" value="ZINC FINGER CCHC DOMAIN-CONTAINING PROTEIN 7"/>
    <property type="match status" value="1"/>
</dbReference>